<evidence type="ECO:0000259" key="1">
    <source>
        <dbReference type="Pfam" id="PF24494"/>
    </source>
</evidence>
<keyword evidence="3" id="KW-1185">Reference proteome</keyword>
<feature type="domain" description="DUF7587" evidence="1">
    <location>
        <begin position="81"/>
        <end position="198"/>
    </location>
</feature>
<sequence length="242" mass="28064">MNPFSQAEHGRPEVLTRRKALRLLNADIGNPFIPSEEQRHPWSVDPIQRLHSPLLRGPLLRVWDYFSGSQPEGDNRMLSRSPDQRLNTEQARKTSLASHLDHKVWEPTPYISFTKSPSTIEEIVAWRSPKRGAQTLTVIDPNARLNNGLPILDVVAEMEHYGIQDPYNNGNRYYIDHYVCLWEVTKEEIVDHYEWEELAKHANWYEEVIMPAFRKFSRKNVSAPARTSAFNMSTMIESLPTN</sequence>
<accession>A0A2V1CY67</accession>
<reference evidence="2 3" key="1">
    <citation type="journal article" date="2018" name="Sci. Rep.">
        <title>Comparative genomics provides insights into the lifestyle and reveals functional heterogeneity of dark septate endophytic fungi.</title>
        <authorList>
            <person name="Knapp D.G."/>
            <person name="Nemeth J.B."/>
            <person name="Barry K."/>
            <person name="Hainaut M."/>
            <person name="Henrissat B."/>
            <person name="Johnson J."/>
            <person name="Kuo A."/>
            <person name="Lim J.H.P."/>
            <person name="Lipzen A."/>
            <person name="Nolan M."/>
            <person name="Ohm R.A."/>
            <person name="Tamas L."/>
            <person name="Grigoriev I.V."/>
            <person name="Spatafora J.W."/>
            <person name="Nagy L.G."/>
            <person name="Kovacs G.M."/>
        </authorList>
    </citation>
    <scope>NUCLEOTIDE SEQUENCE [LARGE SCALE GENOMIC DNA]</scope>
    <source>
        <strain evidence="2 3">DSE2036</strain>
    </source>
</reference>
<dbReference type="EMBL" id="KZ806155">
    <property type="protein sequence ID" value="PVH90682.1"/>
    <property type="molecule type" value="Genomic_DNA"/>
</dbReference>
<protein>
    <recommendedName>
        <fullName evidence="1">DUF7587 domain-containing protein</fullName>
    </recommendedName>
</protein>
<dbReference type="AlphaFoldDB" id="A0A2V1CY67"/>
<dbReference type="Pfam" id="PF24494">
    <property type="entry name" value="DUF7587"/>
    <property type="match status" value="1"/>
</dbReference>
<name>A0A2V1CY67_9PLEO</name>
<gene>
    <name evidence="2" type="ORF">DM02DRAFT_710326</name>
</gene>
<evidence type="ECO:0000313" key="3">
    <source>
        <dbReference type="Proteomes" id="UP000244855"/>
    </source>
</evidence>
<dbReference type="InterPro" id="IPR056009">
    <property type="entry name" value="DUF7587"/>
</dbReference>
<proteinExistence type="predicted"/>
<evidence type="ECO:0000313" key="2">
    <source>
        <dbReference type="EMBL" id="PVH90682.1"/>
    </source>
</evidence>
<dbReference type="OrthoDB" id="3483554at2759"/>
<organism evidence="2 3">
    <name type="scientific">Periconia macrospinosa</name>
    <dbReference type="NCBI Taxonomy" id="97972"/>
    <lineage>
        <taxon>Eukaryota</taxon>
        <taxon>Fungi</taxon>
        <taxon>Dikarya</taxon>
        <taxon>Ascomycota</taxon>
        <taxon>Pezizomycotina</taxon>
        <taxon>Dothideomycetes</taxon>
        <taxon>Pleosporomycetidae</taxon>
        <taxon>Pleosporales</taxon>
        <taxon>Massarineae</taxon>
        <taxon>Periconiaceae</taxon>
        <taxon>Periconia</taxon>
    </lineage>
</organism>
<dbReference type="Proteomes" id="UP000244855">
    <property type="component" value="Unassembled WGS sequence"/>
</dbReference>